<dbReference type="EC" id="3.1.1.-" evidence="4"/>
<feature type="domain" description="Carboxylesterase type B" evidence="5">
    <location>
        <begin position="40"/>
        <end position="576"/>
    </location>
</feature>
<evidence type="ECO:0000313" key="7">
    <source>
        <dbReference type="RefSeq" id="XP_005106414.2"/>
    </source>
</evidence>
<dbReference type="PROSITE" id="PS00941">
    <property type="entry name" value="CARBOXYLESTERASE_B_2"/>
    <property type="match status" value="1"/>
</dbReference>
<reference evidence="7" key="1">
    <citation type="submission" date="2025-08" db="UniProtKB">
        <authorList>
            <consortium name="RefSeq"/>
        </authorList>
    </citation>
    <scope>IDENTIFICATION</scope>
</reference>
<dbReference type="SUPFAM" id="SSF53474">
    <property type="entry name" value="alpha/beta-Hydrolases"/>
    <property type="match status" value="1"/>
</dbReference>
<feature type="chain" id="PRO_5045008925" description="Carboxylic ester hydrolase" evidence="4">
    <location>
        <begin position="24"/>
        <end position="612"/>
    </location>
</feature>
<protein>
    <recommendedName>
        <fullName evidence="4">Carboxylic ester hydrolase</fullName>
        <ecNumber evidence="4">3.1.1.-</ecNumber>
    </recommendedName>
</protein>
<dbReference type="InterPro" id="IPR002018">
    <property type="entry name" value="CarbesteraseB"/>
</dbReference>
<evidence type="ECO:0000256" key="2">
    <source>
        <dbReference type="ARBA" id="ARBA00022729"/>
    </source>
</evidence>
<keyword evidence="6" id="KW-1185">Reference proteome</keyword>
<dbReference type="PROSITE" id="PS00122">
    <property type="entry name" value="CARBOXYLESTERASE_B_1"/>
    <property type="match status" value="1"/>
</dbReference>
<accession>A0ABM0K1B1</accession>
<name>A0ABM0K1B1_APLCA</name>
<evidence type="ECO:0000313" key="6">
    <source>
        <dbReference type="Proteomes" id="UP000694888"/>
    </source>
</evidence>
<dbReference type="GeneID" id="101849872"/>
<dbReference type="RefSeq" id="XP_005106414.2">
    <property type="nucleotide sequence ID" value="XM_005106357.3"/>
</dbReference>
<organism evidence="6 7">
    <name type="scientific">Aplysia californica</name>
    <name type="common">California sea hare</name>
    <dbReference type="NCBI Taxonomy" id="6500"/>
    <lineage>
        <taxon>Eukaryota</taxon>
        <taxon>Metazoa</taxon>
        <taxon>Spiralia</taxon>
        <taxon>Lophotrochozoa</taxon>
        <taxon>Mollusca</taxon>
        <taxon>Gastropoda</taxon>
        <taxon>Heterobranchia</taxon>
        <taxon>Euthyneura</taxon>
        <taxon>Tectipleura</taxon>
        <taxon>Aplysiida</taxon>
        <taxon>Aplysioidea</taxon>
        <taxon>Aplysiidae</taxon>
        <taxon>Aplysia</taxon>
    </lineage>
</organism>
<dbReference type="Proteomes" id="UP000694888">
    <property type="component" value="Unplaced"/>
</dbReference>
<evidence type="ECO:0000256" key="1">
    <source>
        <dbReference type="ARBA" id="ARBA00005964"/>
    </source>
</evidence>
<sequence length="612" mass="67667">MEFEEKFLRLFVIFSTLPFLLHAQPTLISQDVDPSNSNYTAVTTGVGTFRGRRFNVHSDTSVDIFLGIRYGKAPTGERRFARPEAFGAVEGARNAIVHGAKCVQRIIQGDPLLEGVPFSEDCLFLDIYTPWSANQSDNTPKSVMMFLHGGGYYGGTGALYNFTNVALYDVVVVSVSFRLDIFGFLSSGDDVIPGNFGLLDIALALDWIKDNIGPFGGNPDDITVFGASSGASSASILYLSPLTRGKFQKAIMQSGVANCPWSVHPVNNMAFDPERISKELGQRANCSMRSGPAFSSDLLTCLRQMDVDELVNASVALQVESYGGNMVWLPVVETTFGVLPDTPIKLLNDKQNLMHIPTIYGYTKEDSSWLVPDPENDGVTLIEFNTILRSIIANLFDSDSRIQNELYKNVLKVYLPGETSKTKTPEELRDILVNVLTDGFMTGCIIQEARLFGRPKEGIIAQANSYVYEFAHRPSYSPYPNWWGVAHADEKGFVLGLPVGPQPFMYPNHNASDAEVANHVNTLWTNFAKFGNPTPEPLDGVTWPQFGPGADQEKILLIKEDLEVTNFDRHEQVKVWTELFSVSSGYLARADVRMLFITLSILSVTVKCLLNL</sequence>
<dbReference type="Gene3D" id="3.40.50.1820">
    <property type="entry name" value="alpha/beta hydrolase"/>
    <property type="match status" value="1"/>
</dbReference>
<gene>
    <name evidence="7" type="primary">LOC101849872</name>
</gene>
<feature type="signal peptide" evidence="4">
    <location>
        <begin position="1"/>
        <end position="23"/>
    </location>
</feature>
<evidence type="ECO:0000256" key="3">
    <source>
        <dbReference type="ARBA" id="ARBA00022801"/>
    </source>
</evidence>
<evidence type="ECO:0000259" key="5">
    <source>
        <dbReference type="Pfam" id="PF00135"/>
    </source>
</evidence>
<dbReference type="InterPro" id="IPR019819">
    <property type="entry name" value="Carboxylesterase_B_CS"/>
</dbReference>
<proteinExistence type="inferred from homology"/>
<dbReference type="InterPro" id="IPR051093">
    <property type="entry name" value="Neuroligin/BSAL"/>
</dbReference>
<dbReference type="InterPro" id="IPR029058">
    <property type="entry name" value="AB_hydrolase_fold"/>
</dbReference>
<keyword evidence="2 4" id="KW-0732">Signal</keyword>
<comment type="similarity">
    <text evidence="1 4">Belongs to the type-B carboxylesterase/lipase family.</text>
</comment>
<evidence type="ECO:0000256" key="4">
    <source>
        <dbReference type="RuleBase" id="RU361235"/>
    </source>
</evidence>
<dbReference type="InterPro" id="IPR019826">
    <property type="entry name" value="Carboxylesterase_B_AS"/>
</dbReference>
<keyword evidence="3 4" id="KW-0378">Hydrolase</keyword>
<dbReference type="Pfam" id="PF00135">
    <property type="entry name" value="COesterase"/>
    <property type="match status" value="1"/>
</dbReference>
<dbReference type="PANTHER" id="PTHR43903">
    <property type="entry name" value="NEUROLIGIN"/>
    <property type="match status" value="1"/>
</dbReference>